<dbReference type="EMBL" id="CP034248">
    <property type="protein sequence ID" value="AZK46366.1"/>
    <property type="molecule type" value="Genomic_DNA"/>
</dbReference>
<feature type="chain" id="PRO_5018777995" evidence="6">
    <location>
        <begin position="24"/>
        <end position="260"/>
    </location>
</feature>
<keyword evidence="2 5" id="KW-0500">Molybdenum</keyword>
<keyword evidence="8" id="KW-1185">Reference proteome</keyword>
<feature type="binding site" evidence="5">
    <location>
        <position position="175"/>
    </location>
    <ligand>
        <name>molybdate</name>
        <dbReference type="ChEBI" id="CHEBI:36264"/>
    </ligand>
</feature>
<comment type="similarity">
    <text evidence="1">Belongs to the bacterial solute-binding protein ModA family.</text>
</comment>
<evidence type="ECO:0000313" key="8">
    <source>
        <dbReference type="Proteomes" id="UP000273145"/>
    </source>
</evidence>
<dbReference type="GO" id="GO:0046872">
    <property type="term" value="F:metal ion binding"/>
    <property type="evidence" value="ECO:0007669"/>
    <property type="project" value="UniProtKB-KW"/>
</dbReference>
<dbReference type="AlphaFoldDB" id="A0A3Q8SAV9"/>
<dbReference type="CDD" id="cd13537">
    <property type="entry name" value="PBP2_YvgL_like"/>
    <property type="match status" value="1"/>
</dbReference>
<dbReference type="GO" id="GO:0030973">
    <property type="term" value="F:molybdate ion binding"/>
    <property type="evidence" value="ECO:0007669"/>
    <property type="project" value="TreeGrafter"/>
</dbReference>
<gene>
    <name evidence="7" type="primary">modA</name>
    <name evidence="7" type="ORF">EIM92_09400</name>
</gene>
<dbReference type="SUPFAM" id="SSF53850">
    <property type="entry name" value="Periplasmic binding protein-like II"/>
    <property type="match status" value="1"/>
</dbReference>
<feature type="binding site" evidence="5">
    <location>
        <position position="38"/>
    </location>
    <ligand>
        <name>molybdate</name>
        <dbReference type="ChEBI" id="CHEBI:36264"/>
    </ligand>
</feature>
<feature type="signal peptide" evidence="6">
    <location>
        <begin position="1"/>
        <end position="23"/>
    </location>
</feature>
<evidence type="ECO:0000256" key="4">
    <source>
        <dbReference type="ARBA" id="ARBA00022729"/>
    </source>
</evidence>
<dbReference type="PANTHER" id="PTHR30632:SF0">
    <property type="entry name" value="SULFATE-BINDING PROTEIN"/>
    <property type="match status" value="1"/>
</dbReference>
<dbReference type="GO" id="GO:0015689">
    <property type="term" value="P:molybdate ion transport"/>
    <property type="evidence" value="ECO:0007669"/>
    <property type="project" value="InterPro"/>
</dbReference>
<evidence type="ECO:0000256" key="2">
    <source>
        <dbReference type="ARBA" id="ARBA00022505"/>
    </source>
</evidence>
<accession>A0A3Q8SAV9</accession>
<organism evidence="7 8">
    <name type="scientific">Paenibacillus lentus</name>
    <dbReference type="NCBI Taxonomy" id="1338368"/>
    <lineage>
        <taxon>Bacteria</taxon>
        <taxon>Bacillati</taxon>
        <taxon>Bacillota</taxon>
        <taxon>Bacilli</taxon>
        <taxon>Bacillales</taxon>
        <taxon>Paenibacillaceae</taxon>
        <taxon>Paenibacillus</taxon>
    </lineage>
</organism>
<evidence type="ECO:0000256" key="6">
    <source>
        <dbReference type="SAM" id="SignalP"/>
    </source>
</evidence>
<dbReference type="PIRSF" id="PIRSF004846">
    <property type="entry name" value="ModA"/>
    <property type="match status" value="1"/>
</dbReference>
<reference evidence="7 8" key="1">
    <citation type="submission" date="2018-11" db="EMBL/GenBank/DDBJ databases">
        <title>Genome sequencing of Paenibacillus lentus DSM25539(T).</title>
        <authorList>
            <person name="Kook J.-K."/>
            <person name="Park S.-N."/>
            <person name="Lim Y.K."/>
        </authorList>
    </citation>
    <scope>NUCLEOTIDE SEQUENCE [LARGE SCALE GENOMIC DNA]</scope>
    <source>
        <strain evidence="7 8">DSM 25539</strain>
    </source>
</reference>
<proteinExistence type="inferred from homology"/>
<dbReference type="PANTHER" id="PTHR30632">
    <property type="entry name" value="MOLYBDATE-BINDING PERIPLASMIC PROTEIN"/>
    <property type="match status" value="1"/>
</dbReference>
<sequence>MKSSRTFLTLSLLISLVFTGCSAAPQEQVELTISAAASLTDAMKEIQDSYEAQHPAVKLTFNFGGSGALQKQIEQGAPVDIFLSAAAKNMNALLEQGMIDAGQHRSLLTNKLVVIIPNENFAEIKGLQDLSDKRIKMVALGIPESVPAGSYAKEALMSTQLWDNLQSKVVQAKDVRQVLQYVETGNADAGFVYQSDALTSKAVKVAFSVDPAIYTPVEYPIGVIKSTKHSKEAAELYNYLQSKEALDIWVKYGFAPAQSL</sequence>
<evidence type="ECO:0000313" key="7">
    <source>
        <dbReference type="EMBL" id="AZK46366.1"/>
    </source>
</evidence>
<dbReference type="InterPro" id="IPR041879">
    <property type="entry name" value="YvgL-like_PBP2"/>
</dbReference>
<feature type="binding site" evidence="5">
    <location>
        <position position="193"/>
    </location>
    <ligand>
        <name>molybdate</name>
        <dbReference type="ChEBI" id="CHEBI:36264"/>
    </ligand>
</feature>
<dbReference type="RefSeq" id="WP_125082427.1">
    <property type="nucleotide sequence ID" value="NZ_CP034248.1"/>
</dbReference>
<dbReference type="InterPro" id="IPR005950">
    <property type="entry name" value="ModA"/>
</dbReference>
<feature type="binding site" evidence="5">
    <location>
        <position position="148"/>
    </location>
    <ligand>
        <name>molybdate</name>
        <dbReference type="ChEBI" id="CHEBI:36264"/>
    </ligand>
</feature>
<evidence type="ECO:0000256" key="5">
    <source>
        <dbReference type="PIRSR" id="PIRSR004846-1"/>
    </source>
</evidence>
<evidence type="ECO:0000256" key="3">
    <source>
        <dbReference type="ARBA" id="ARBA00022723"/>
    </source>
</evidence>
<name>A0A3Q8SAV9_9BACL</name>
<dbReference type="Gene3D" id="3.40.190.10">
    <property type="entry name" value="Periplasmic binding protein-like II"/>
    <property type="match status" value="2"/>
</dbReference>
<dbReference type="InterPro" id="IPR050682">
    <property type="entry name" value="ModA/WtpA"/>
</dbReference>
<dbReference type="KEGG" id="plen:EIM92_09400"/>
<protein>
    <submittedName>
        <fullName evidence="7">Molybdate ABC transporter substrate-binding protein</fullName>
    </submittedName>
</protein>
<dbReference type="Proteomes" id="UP000273145">
    <property type="component" value="Chromosome"/>
</dbReference>
<dbReference type="Pfam" id="PF13531">
    <property type="entry name" value="SBP_bac_11"/>
    <property type="match status" value="1"/>
</dbReference>
<keyword evidence="3 5" id="KW-0479">Metal-binding</keyword>
<dbReference type="NCBIfam" id="TIGR01256">
    <property type="entry name" value="modA"/>
    <property type="match status" value="1"/>
</dbReference>
<dbReference type="PROSITE" id="PS51257">
    <property type="entry name" value="PROKAR_LIPOPROTEIN"/>
    <property type="match status" value="1"/>
</dbReference>
<feature type="binding site" evidence="5">
    <location>
        <position position="66"/>
    </location>
    <ligand>
        <name>molybdate</name>
        <dbReference type="ChEBI" id="CHEBI:36264"/>
    </ligand>
</feature>
<dbReference type="OrthoDB" id="9785015at2"/>
<dbReference type="FunFam" id="3.40.190.10:FF:000035">
    <property type="entry name" value="Molybdate ABC transporter substrate-binding protein"/>
    <property type="match status" value="1"/>
</dbReference>
<evidence type="ECO:0000256" key="1">
    <source>
        <dbReference type="ARBA" id="ARBA00009175"/>
    </source>
</evidence>
<dbReference type="GO" id="GO:1901359">
    <property type="term" value="F:tungstate binding"/>
    <property type="evidence" value="ECO:0007669"/>
    <property type="project" value="UniProtKB-ARBA"/>
</dbReference>
<keyword evidence="4 6" id="KW-0732">Signal</keyword>